<gene>
    <name evidence="2" type="ORF">C4K88_15535</name>
</gene>
<evidence type="ECO:0000313" key="3">
    <source>
        <dbReference type="Proteomes" id="UP000239297"/>
    </source>
</evidence>
<feature type="compositionally biased region" description="Basic and acidic residues" evidence="1">
    <location>
        <begin position="23"/>
        <end position="34"/>
    </location>
</feature>
<proteinExistence type="predicted"/>
<organism evidence="2 3">
    <name type="scientific">Arthrobacter pityocampae</name>
    <dbReference type="NCBI Taxonomy" id="547334"/>
    <lineage>
        <taxon>Bacteria</taxon>
        <taxon>Bacillati</taxon>
        <taxon>Actinomycetota</taxon>
        <taxon>Actinomycetes</taxon>
        <taxon>Micrococcales</taxon>
        <taxon>Micrococcaceae</taxon>
        <taxon>Arthrobacter</taxon>
    </lineage>
</organism>
<sequence>MAVQPGPELREAEGGPPEEEGDGQMRVEHQHDFRGVPLRGPRPDGHIAVVVDRRAGSDSHGTWRESAEEPMKHLLSGAEQQ</sequence>
<dbReference type="AlphaFoldDB" id="A0A2S5ITM8"/>
<reference evidence="2 3" key="1">
    <citation type="journal article" date="2014" name="Int. J. Syst. Evol. Microbiol.">
        <title>Arthrobacter pityocampae sp. nov., isolated from Thaumetopoea pityocampa (Lep., Thaumetopoeidae).</title>
        <authorList>
            <person name="Ince I.A."/>
            <person name="Demirbag Z."/>
            <person name="Kati H."/>
        </authorList>
    </citation>
    <scope>NUCLEOTIDE SEQUENCE [LARGE SCALE GENOMIC DNA]</scope>
    <source>
        <strain evidence="2 3">Tp2</strain>
    </source>
</reference>
<feature type="region of interest" description="Disordered" evidence="1">
    <location>
        <begin position="1"/>
        <end position="81"/>
    </location>
</feature>
<dbReference type="EMBL" id="PRKW01000007">
    <property type="protein sequence ID" value="PPB47887.1"/>
    <property type="molecule type" value="Genomic_DNA"/>
</dbReference>
<dbReference type="Proteomes" id="UP000239297">
    <property type="component" value="Unassembled WGS sequence"/>
</dbReference>
<keyword evidence="3" id="KW-1185">Reference proteome</keyword>
<evidence type="ECO:0000313" key="2">
    <source>
        <dbReference type="EMBL" id="PPB47887.1"/>
    </source>
</evidence>
<comment type="caution">
    <text evidence="2">The sequence shown here is derived from an EMBL/GenBank/DDBJ whole genome shotgun (WGS) entry which is preliminary data.</text>
</comment>
<feature type="compositionally biased region" description="Basic and acidic residues" evidence="1">
    <location>
        <begin position="41"/>
        <end position="72"/>
    </location>
</feature>
<evidence type="ECO:0000256" key="1">
    <source>
        <dbReference type="SAM" id="MobiDB-lite"/>
    </source>
</evidence>
<accession>A0A2S5ITM8</accession>
<protein>
    <submittedName>
        <fullName evidence="2">Uncharacterized protein</fullName>
    </submittedName>
</protein>
<name>A0A2S5ITM8_9MICC</name>